<protein>
    <submittedName>
        <fullName evidence="1">Uncharacterized protein</fullName>
    </submittedName>
</protein>
<sequence length="58" mass="6425">MTALLQVSGYVRRQSVKGDEKRPRFTQPVIDTAAKLWAAIDAEYVRALEVGLADFSGE</sequence>
<dbReference type="Proteomes" id="UP000555546">
    <property type="component" value="Unassembled WGS sequence"/>
</dbReference>
<organism evidence="1 2">
    <name type="scientific">Brucella daejeonensis</name>
    <dbReference type="NCBI Taxonomy" id="659015"/>
    <lineage>
        <taxon>Bacteria</taxon>
        <taxon>Pseudomonadati</taxon>
        <taxon>Pseudomonadota</taxon>
        <taxon>Alphaproteobacteria</taxon>
        <taxon>Hyphomicrobiales</taxon>
        <taxon>Brucellaceae</taxon>
        <taxon>Brucella/Ochrobactrum group</taxon>
        <taxon>Brucella</taxon>
    </lineage>
</organism>
<evidence type="ECO:0000313" key="1">
    <source>
        <dbReference type="EMBL" id="MBB5704331.1"/>
    </source>
</evidence>
<comment type="caution">
    <text evidence="1">The sequence shown here is derived from an EMBL/GenBank/DDBJ whole genome shotgun (WGS) entry which is preliminary data.</text>
</comment>
<dbReference type="EMBL" id="JACIJG010000027">
    <property type="protein sequence ID" value="MBB5704331.1"/>
    <property type="molecule type" value="Genomic_DNA"/>
</dbReference>
<reference evidence="1 2" key="1">
    <citation type="submission" date="2020-08" db="EMBL/GenBank/DDBJ databases">
        <title>Genomic Encyclopedia of Type Strains, Phase IV (KMG-IV): sequencing the most valuable type-strain genomes for metagenomic binning, comparative biology and taxonomic classification.</title>
        <authorList>
            <person name="Goeker M."/>
        </authorList>
    </citation>
    <scope>NUCLEOTIDE SEQUENCE [LARGE SCALE GENOMIC DNA]</scope>
    <source>
        <strain evidence="1 2">DSM 26944</strain>
    </source>
</reference>
<proteinExistence type="predicted"/>
<evidence type="ECO:0000313" key="2">
    <source>
        <dbReference type="Proteomes" id="UP000555546"/>
    </source>
</evidence>
<dbReference type="AlphaFoldDB" id="A0A7W9B1K3"/>
<name>A0A7W9B1K3_9HYPH</name>
<gene>
    <name evidence="1" type="ORF">FHS76_004248</name>
</gene>
<accession>A0A7W9B1K3</accession>
<keyword evidence="2" id="KW-1185">Reference proteome</keyword>
<dbReference type="RefSeq" id="WP_160292314.1">
    <property type="nucleotide sequence ID" value="NZ_JACIJG010000027.1"/>
</dbReference>